<organism evidence="1 2">
    <name type="scientific">Brachionus calyciflorus</name>
    <dbReference type="NCBI Taxonomy" id="104777"/>
    <lineage>
        <taxon>Eukaryota</taxon>
        <taxon>Metazoa</taxon>
        <taxon>Spiralia</taxon>
        <taxon>Gnathifera</taxon>
        <taxon>Rotifera</taxon>
        <taxon>Eurotatoria</taxon>
        <taxon>Monogononta</taxon>
        <taxon>Pseudotrocha</taxon>
        <taxon>Ploima</taxon>
        <taxon>Brachionidae</taxon>
        <taxon>Brachionus</taxon>
    </lineage>
</organism>
<feature type="non-terminal residue" evidence="1">
    <location>
        <position position="1"/>
    </location>
</feature>
<keyword evidence="2" id="KW-1185">Reference proteome</keyword>
<comment type="caution">
    <text evidence="1">The sequence shown here is derived from an EMBL/GenBank/DDBJ whole genome shotgun (WGS) entry which is preliminary data.</text>
</comment>
<feature type="non-terminal residue" evidence="1">
    <location>
        <position position="96"/>
    </location>
</feature>
<evidence type="ECO:0000313" key="1">
    <source>
        <dbReference type="EMBL" id="CAF1154398.1"/>
    </source>
</evidence>
<dbReference type="Proteomes" id="UP000663879">
    <property type="component" value="Unassembled WGS sequence"/>
</dbReference>
<name>A0A814SY85_9BILA</name>
<accession>A0A814SY85</accession>
<protein>
    <submittedName>
        <fullName evidence="1">Uncharacterized protein</fullName>
    </submittedName>
</protein>
<evidence type="ECO:0000313" key="2">
    <source>
        <dbReference type="Proteomes" id="UP000663879"/>
    </source>
</evidence>
<gene>
    <name evidence="1" type="ORF">OXX778_LOCUS23410</name>
</gene>
<proteinExistence type="predicted"/>
<dbReference type="EMBL" id="CAJNOC010012598">
    <property type="protein sequence ID" value="CAF1154398.1"/>
    <property type="molecule type" value="Genomic_DNA"/>
</dbReference>
<reference evidence="1" key="1">
    <citation type="submission" date="2021-02" db="EMBL/GenBank/DDBJ databases">
        <authorList>
            <person name="Nowell W R."/>
        </authorList>
    </citation>
    <scope>NUCLEOTIDE SEQUENCE</scope>
    <source>
        <strain evidence="1">Ploen Becks lab</strain>
    </source>
</reference>
<sequence>ESIYIQFESIDNLVDCLLDTTSSEYSDSVNLLIINRSLILNDLVKYIDDKVFQENIAFSLLNFVQNIVTQNYPLNDLEKLRYSLLLEQLAKMSIQI</sequence>
<dbReference type="AlphaFoldDB" id="A0A814SY85"/>